<reference evidence="2 3" key="1">
    <citation type="submission" date="2014-06" db="EMBL/GenBank/DDBJ databases">
        <title>Evolutionary Origins and Diversification of the Mycorrhizal Mutualists.</title>
        <authorList>
            <consortium name="DOE Joint Genome Institute"/>
            <consortium name="Mycorrhizal Genomics Consortium"/>
            <person name="Kohler A."/>
            <person name="Kuo A."/>
            <person name="Nagy L.G."/>
            <person name="Floudas D."/>
            <person name="Copeland A."/>
            <person name="Barry K.W."/>
            <person name="Cichocki N."/>
            <person name="Veneault-Fourrey C."/>
            <person name="LaButti K."/>
            <person name="Lindquist E.A."/>
            <person name="Lipzen A."/>
            <person name="Lundell T."/>
            <person name="Morin E."/>
            <person name="Murat C."/>
            <person name="Riley R."/>
            <person name="Ohm R."/>
            <person name="Sun H."/>
            <person name="Tunlid A."/>
            <person name="Henrissat B."/>
            <person name="Grigoriev I.V."/>
            <person name="Hibbett D.S."/>
            <person name="Martin F."/>
        </authorList>
    </citation>
    <scope>NUCLEOTIDE SEQUENCE [LARGE SCALE GENOMIC DNA]</scope>
    <source>
        <strain evidence="2 3">SS14</strain>
    </source>
</reference>
<name>A0A0C9TJ93_SPHS4</name>
<dbReference type="SUPFAM" id="SSF54160">
    <property type="entry name" value="Chromo domain-like"/>
    <property type="match status" value="1"/>
</dbReference>
<dbReference type="OrthoDB" id="2447764at2759"/>
<evidence type="ECO:0000259" key="1">
    <source>
        <dbReference type="PROSITE" id="PS50013"/>
    </source>
</evidence>
<dbReference type="InterPro" id="IPR000953">
    <property type="entry name" value="Chromo/chromo_shadow_dom"/>
</dbReference>
<dbReference type="EMBL" id="KN837277">
    <property type="protein sequence ID" value="KIJ29698.1"/>
    <property type="molecule type" value="Genomic_DNA"/>
</dbReference>
<dbReference type="SMART" id="SM00298">
    <property type="entry name" value="CHROMO"/>
    <property type="match status" value="1"/>
</dbReference>
<organism evidence="2 3">
    <name type="scientific">Sphaerobolus stellatus (strain SS14)</name>
    <dbReference type="NCBI Taxonomy" id="990650"/>
    <lineage>
        <taxon>Eukaryota</taxon>
        <taxon>Fungi</taxon>
        <taxon>Dikarya</taxon>
        <taxon>Basidiomycota</taxon>
        <taxon>Agaricomycotina</taxon>
        <taxon>Agaricomycetes</taxon>
        <taxon>Phallomycetidae</taxon>
        <taxon>Geastrales</taxon>
        <taxon>Sphaerobolaceae</taxon>
        <taxon>Sphaerobolus</taxon>
    </lineage>
</organism>
<gene>
    <name evidence="2" type="ORF">M422DRAFT_54048</name>
</gene>
<feature type="domain" description="Chromo" evidence="1">
    <location>
        <begin position="45"/>
        <end position="107"/>
    </location>
</feature>
<evidence type="ECO:0000313" key="3">
    <source>
        <dbReference type="Proteomes" id="UP000054279"/>
    </source>
</evidence>
<dbReference type="HOGENOM" id="CLU_147770_1_0_1"/>
<dbReference type="GO" id="GO:0006338">
    <property type="term" value="P:chromatin remodeling"/>
    <property type="evidence" value="ECO:0007669"/>
    <property type="project" value="UniProtKB-ARBA"/>
</dbReference>
<dbReference type="Gene3D" id="2.40.50.40">
    <property type="match status" value="1"/>
</dbReference>
<sequence length="107" mass="12849">MPASYRIHPVLNIAHLEPYEKSPQEFGERPVKELNRADFDQLQEWSVEKIIRSKCIKAANGRKVERFLTRFEGYDSSWDEWLSQTQLKNAPSVLREWERSQRIHHRK</sequence>
<dbReference type="Proteomes" id="UP000054279">
    <property type="component" value="Unassembled WGS sequence"/>
</dbReference>
<dbReference type="PROSITE" id="PS50013">
    <property type="entry name" value="CHROMO_2"/>
    <property type="match status" value="1"/>
</dbReference>
<dbReference type="AlphaFoldDB" id="A0A0C9TJ93"/>
<protein>
    <recommendedName>
        <fullName evidence="1">Chromo domain-containing protein</fullName>
    </recommendedName>
</protein>
<dbReference type="InterPro" id="IPR016197">
    <property type="entry name" value="Chromo-like_dom_sf"/>
</dbReference>
<evidence type="ECO:0000313" key="2">
    <source>
        <dbReference type="EMBL" id="KIJ29698.1"/>
    </source>
</evidence>
<accession>A0A0C9TJ93</accession>
<keyword evidence="3" id="KW-1185">Reference proteome</keyword>
<proteinExistence type="predicted"/>